<name>A0A820J173_9BILA</name>
<dbReference type="PROSITE" id="PS50068">
    <property type="entry name" value="LDLRA_2"/>
    <property type="match status" value="1"/>
</dbReference>
<sequence length="265" mass="30612">WICADNEYRCLTGQCIPFAWLCDGEWDCSDASDEQRLLLQVGNFTDKHNQLVLNFTKIWASCFERYKKQPFANLCNVTIEYPCLLANVDNPLNFTLNPPCIELERIGNGHVDCLGKIDERNLVKCDLDVLGWGYGCTDKKNTCISTIFFCSNYFTCSDYEKRLACFYKDDWGCNGPNDAKCLNATCQRNARCNKQWECLNGEDEYWCYFGVESIKLTRIPYRSNRRIQLQSKMTLTKYIGSSISSTYKQLPVLSFIDNIQQIFTA</sequence>
<dbReference type="InterPro" id="IPR002172">
    <property type="entry name" value="LDrepeatLR_classA_rpt"/>
</dbReference>
<evidence type="ECO:0000256" key="3">
    <source>
        <dbReference type="ARBA" id="ARBA00022737"/>
    </source>
</evidence>
<dbReference type="Proteomes" id="UP000663881">
    <property type="component" value="Unassembled WGS sequence"/>
</dbReference>
<dbReference type="GO" id="GO:0016192">
    <property type="term" value="P:vesicle-mediated transport"/>
    <property type="evidence" value="ECO:0007669"/>
    <property type="project" value="UniProtKB-ARBA"/>
</dbReference>
<feature type="disulfide bond" evidence="7">
    <location>
        <begin position="3"/>
        <end position="15"/>
    </location>
</feature>
<dbReference type="EMBL" id="CAJOAY010018220">
    <property type="protein sequence ID" value="CAF4318606.1"/>
    <property type="molecule type" value="Genomic_DNA"/>
</dbReference>
<evidence type="ECO:0000256" key="1">
    <source>
        <dbReference type="ARBA" id="ARBA00004167"/>
    </source>
</evidence>
<dbReference type="SMART" id="SM00192">
    <property type="entry name" value="LDLa"/>
    <property type="match status" value="3"/>
</dbReference>
<keyword evidence="3" id="KW-0677">Repeat</keyword>
<dbReference type="PANTHER" id="PTHR24270">
    <property type="entry name" value="LOW-DENSITY LIPOPROTEIN RECEPTOR-RELATED"/>
    <property type="match status" value="1"/>
</dbReference>
<evidence type="ECO:0000256" key="5">
    <source>
        <dbReference type="ARBA" id="ARBA00023136"/>
    </source>
</evidence>
<dbReference type="SUPFAM" id="SSF57424">
    <property type="entry name" value="LDL receptor-like module"/>
    <property type="match status" value="1"/>
</dbReference>
<keyword evidence="4" id="KW-1133">Transmembrane helix</keyword>
<evidence type="ECO:0000313" key="9">
    <source>
        <dbReference type="Proteomes" id="UP000663881"/>
    </source>
</evidence>
<evidence type="ECO:0000256" key="4">
    <source>
        <dbReference type="ARBA" id="ARBA00022989"/>
    </source>
</evidence>
<keyword evidence="6 7" id="KW-1015">Disulfide bond</keyword>
<dbReference type="InterPro" id="IPR036055">
    <property type="entry name" value="LDL_receptor-like_sf"/>
</dbReference>
<keyword evidence="2" id="KW-0812">Transmembrane</keyword>
<gene>
    <name evidence="8" type="ORF">OKA104_LOCUS47119</name>
</gene>
<dbReference type="InterPro" id="IPR050685">
    <property type="entry name" value="LDLR"/>
</dbReference>
<dbReference type="PRINTS" id="PR00261">
    <property type="entry name" value="LDLRECEPTOR"/>
</dbReference>
<dbReference type="AlphaFoldDB" id="A0A820J173"/>
<keyword evidence="5" id="KW-0472">Membrane</keyword>
<dbReference type="GO" id="GO:0005886">
    <property type="term" value="C:plasma membrane"/>
    <property type="evidence" value="ECO:0007669"/>
    <property type="project" value="TreeGrafter"/>
</dbReference>
<organism evidence="8 9">
    <name type="scientific">Adineta steineri</name>
    <dbReference type="NCBI Taxonomy" id="433720"/>
    <lineage>
        <taxon>Eukaryota</taxon>
        <taxon>Metazoa</taxon>
        <taxon>Spiralia</taxon>
        <taxon>Gnathifera</taxon>
        <taxon>Rotifera</taxon>
        <taxon>Eurotatoria</taxon>
        <taxon>Bdelloidea</taxon>
        <taxon>Adinetida</taxon>
        <taxon>Adinetidae</taxon>
        <taxon>Adineta</taxon>
    </lineage>
</organism>
<dbReference type="Pfam" id="PF00057">
    <property type="entry name" value="Ldl_recept_a"/>
    <property type="match status" value="1"/>
</dbReference>
<feature type="disulfide bond" evidence="7">
    <location>
        <begin position="10"/>
        <end position="28"/>
    </location>
</feature>
<evidence type="ECO:0000256" key="7">
    <source>
        <dbReference type="PROSITE-ProRule" id="PRU00124"/>
    </source>
</evidence>
<proteinExistence type="predicted"/>
<comment type="caution">
    <text evidence="7">Lacks conserved residue(s) required for the propagation of feature annotation.</text>
</comment>
<dbReference type="Gene3D" id="4.10.400.10">
    <property type="entry name" value="Low-density Lipoprotein Receptor"/>
    <property type="match status" value="1"/>
</dbReference>
<feature type="non-terminal residue" evidence="8">
    <location>
        <position position="1"/>
    </location>
</feature>
<protein>
    <submittedName>
        <fullName evidence="8">Uncharacterized protein</fullName>
    </submittedName>
</protein>
<accession>A0A820J173</accession>
<feature type="non-terminal residue" evidence="8">
    <location>
        <position position="265"/>
    </location>
</feature>
<reference evidence="8" key="1">
    <citation type="submission" date="2021-02" db="EMBL/GenBank/DDBJ databases">
        <authorList>
            <person name="Nowell W R."/>
        </authorList>
    </citation>
    <scope>NUCLEOTIDE SEQUENCE</scope>
</reference>
<evidence type="ECO:0000256" key="2">
    <source>
        <dbReference type="ARBA" id="ARBA00022692"/>
    </source>
</evidence>
<comment type="caution">
    <text evidence="8">The sequence shown here is derived from an EMBL/GenBank/DDBJ whole genome shotgun (WGS) entry which is preliminary data.</text>
</comment>
<evidence type="ECO:0000313" key="8">
    <source>
        <dbReference type="EMBL" id="CAF4318606.1"/>
    </source>
</evidence>
<evidence type="ECO:0000256" key="6">
    <source>
        <dbReference type="ARBA" id="ARBA00023157"/>
    </source>
</evidence>
<dbReference type="CDD" id="cd00112">
    <property type="entry name" value="LDLa"/>
    <property type="match status" value="1"/>
</dbReference>
<comment type="subcellular location">
    <subcellularLocation>
        <location evidence="1">Membrane</location>
        <topology evidence="1">Single-pass membrane protein</topology>
    </subcellularLocation>
</comment>